<keyword evidence="9" id="KW-0444">Lipid biosynthesis</keyword>
<dbReference type="PANTHER" id="PTHR46382:SF1">
    <property type="entry name" value="PHOSPHATIDATE CYTIDYLYLTRANSFERASE"/>
    <property type="match status" value="1"/>
</dbReference>
<feature type="transmembrane region" description="Helical" evidence="19">
    <location>
        <begin position="50"/>
        <end position="71"/>
    </location>
</feature>
<keyword evidence="14" id="KW-0443">Lipid metabolism</keyword>
<dbReference type="PANTHER" id="PTHR46382">
    <property type="entry name" value="PHOSPHATIDATE CYTIDYLYLTRANSFERASE"/>
    <property type="match status" value="1"/>
</dbReference>
<protein>
    <recommendedName>
        <fullName evidence="7 18">Phosphatidate cytidylyltransferase</fullName>
        <ecNumber evidence="6 18">2.7.7.41</ecNumber>
    </recommendedName>
</protein>
<dbReference type="InterPro" id="IPR000374">
    <property type="entry name" value="PC_trans"/>
</dbReference>
<evidence type="ECO:0000256" key="19">
    <source>
        <dbReference type="SAM" id="Phobius"/>
    </source>
</evidence>
<comment type="pathway">
    <text evidence="3 18">Phospholipid metabolism; CDP-diacylglycerol biosynthesis; CDP-diacylglycerol from sn-glycerol 3-phosphate: step 3/3.</text>
</comment>
<keyword evidence="16" id="KW-0594">Phospholipid biosynthesis</keyword>
<evidence type="ECO:0000256" key="4">
    <source>
        <dbReference type="ARBA" id="ARBA00005189"/>
    </source>
</evidence>
<keyword evidence="10 18" id="KW-0808">Transferase</keyword>
<dbReference type="GO" id="GO:0005886">
    <property type="term" value="C:plasma membrane"/>
    <property type="evidence" value="ECO:0007669"/>
    <property type="project" value="UniProtKB-SubCell"/>
</dbReference>
<dbReference type="EC" id="2.7.7.41" evidence="6 18"/>
<dbReference type="AlphaFoldDB" id="A0AA35CKV6"/>
<evidence type="ECO:0000256" key="17">
    <source>
        <dbReference type="ARBA" id="ARBA00023264"/>
    </source>
</evidence>
<evidence type="ECO:0000256" key="7">
    <source>
        <dbReference type="ARBA" id="ARBA00019373"/>
    </source>
</evidence>
<proteinExistence type="inferred from homology"/>
<feature type="transmembrane region" description="Helical" evidence="19">
    <location>
        <begin position="129"/>
        <end position="151"/>
    </location>
</feature>
<dbReference type="Proteomes" id="UP001163687">
    <property type="component" value="Chromosome"/>
</dbReference>
<evidence type="ECO:0000256" key="3">
    <source>
        <dbReference type="ARBA" id="ARBA00005119"/>
    </source>
</evidence>
<comment type="pathway">
    <text evidence="4">Lipid metabolism.</text>
</comment>
<comment type="similarity">
    <text evidence="5 18">Belongs to the CDS family.</text>
</comment>
<sequence length="264" mass="26611">MIARIATAAVGIPVFLAAVWAGGWWFAGVIALLAGIGYWEYARLWRAQGIDVAAALGIPAAAGVVLAAHGWPGPGPGALLTSATLAFLARAVLRFHPDSARGALLGVAGVGYVGGLFAHFVLLRDREPGGLWLVVFGLAITWAADSVAYFAGLAWGRRRLAPALSPGKSVEGAVAGIAAGVAAGALLGEVAGLEPGWIGAALGAVLAFGGVVGDLAESAIKRHAGVKDSGGLFPGHGGVLDRFDSALFTVPLLYYAALFLGVGR</sequence>
<evidence type="ECO:0000256" key="18">
    <source>
        <dbReference type="RuleBase" id="RU003938"/>
    </source>
</evidence>
<keyword evidence="21" id="KW-1185">Reference proteome</keyword>
<evidence type="ECO:0000256" key="2">
    <source>
        <dbReference type="ARBA" id="ARBA00004651"/>
    </source>
</evidence>
<feature type="transmembrane region" description="Helical" evidence="19">
    <location>
        <begin position="102"/>
        <end position="123"/>
    </location>
</feature>
<keyword evidence="12 18" id="KW-0548">Nucleotidyltransferase</keyword>
<evidence type="ECO:0000313" key="21">
    <source>
        <dbReference type="Proteomes" id="UP001163687"/>
    </source>
</evidence>
<name>A0AA35CKV6_9FIRM</name>
<organism evidence="20 21">
    <name type="scientific">Caldinitratiruptor microaerophilus</name>
    <dbReference type="NCBI Taxonomy" id="671077"/>
    <lineage>
        <taxon>Bacteria</taxon>
        <taxon>Bacillati</taxon>
        <taxon>Bacillota</taxon>
        <taxon>Clostridia</taxon>
        <taxon>Eubacteriales</taxon>
        <taxon>Symbiobacteriaceae</taxon>
        <taxon>Caldinitratiruptor</taxon>
    </lineage>
</organism>
<accession>A0AA35CKV6</accession>
<feature type="transmembrane region" description="Helical" evidence="19">
    <location>
        <begin position="197"/>
        <end position="216"/>
    </location>
</feature>
<evidence type="ECO:0000256" key="14">
    <source>
        <dbReference type="ARBA" id="ARBA00023098"/>
    </source>
</evidence>
<evidence type="ECO:0000256" key="8">
    <source>
        <dbReference type="ARBA" id="ARBA00022475"/>
    </source>
</evidence>
<dbReference type="Pfam" id="PF01148">
    <property type="entry name" value="CTP_transf_1"/>
    <property type="match status" value="1"/>
</dbReference>
<dbReference type="KEGG" id="cmic:caldi_04720"/>
<dbReference type="EMBL" id="AP025628">
    <property type="protein sequence ID" value="BDG59382.1"/>
    <property type="molecule type" value="Genomic_DNA"/>
</dbReference>
<evidence type="ECO:0000256" key="10">
    <source>
        <dbReference type="ARBA" id="ARBA00022679"/>
    </source>
</evidence>
<keyword evidence="15 19" id="KW-0472">Membrane</keyword>
<feature type="transmembrane region" description="Helical" evidence="19">
    <location>
        <begin position="12"/>
        <end position="38"/>
    </location>
</feature>
<evidence type="ECO:0000256" key="6">
    <source>
        <dbReference type="ARBA" id="ARBA00012487"/>
    </source>
</evidence>
<dbReference type="RefSeq" id="WP_264843516.1">
    <property type="nucleotide sequence ID" value="NZ_AP025628.1"/>
</dbReference>
<dbReference type="GO" id="GO:0004605">
    <property type="term" value="F:phosphatidate cytidylyltransferase activity"/>
    <property type="evidence" value="ECO:0007669"/>
    <property type="project" value="UniProtKB-EC"/>
</dbReference>
<evidence type="ECO:0000256" key="11">
    <source>
        <dbReference type="ARBA" id="ARBA00022692"/>
    </source>
</evidence>
<feature type="transmembrane region" description="Helical" evidence="19">
    <location>
        <begin position="172"/>
        <end position="191"/>
    </location>
</feature>
<gene>
    <name evidence="20" type="ORF">caldi_04720</name>
</gene>
<evidence type="ECO:0000256" key="9">
    <source>
        <dbReference type="ARBA" id="ARBA00022516"/>
    </source>
</evidence>
<dbReference type="PROSITE" id="PS01315">
    <property type="entry name" value="CDS"/>
    <property type="match status" value="1"/>
</dbReference>
<comment type="subcellular location">
    <subcellularLocation>
        <location evidence="2">Cell membrane</location>
        <topology evidence="2">Multi-pass membrane protein</topology>
    </subcellularLocation>
</comment>
<evidence type="ECO:0000256" key="15">
    <source>
        <dbReference type="ARBA" id="ARBA00023136"/>
    </source>
</evidence>
<evidence type="ECO:0000256" key="12">
    <source>
        <dbReference type="ARBA" id="ARBA00022695"/>
    </source>
</evidence>
<reference evidence="20" key="1">
    <citation type="submission" date="2022-03" db="EMBL/GenBank/DDBJ databases">
        <title>Complete genome sequence of Caldinitratiruptor microaerophilus.</title>
        <authorList>
            <person name="Mukaiyama R."/>
            <person name="Nishiyama T."/>
            <person name="Ueda K."/>
        </authorList>
    </citation>
    <scope>NUCLEOTIDE SEQUENCE</scope>
    <source>
        <strain evidence="20">JCM 16183</strain>
    </source>
</reference>
<keyword evidence="11 18" id="KW-0812">Transmembrane</keyword>
<dbReference type="GO" id="GO:0016024">
    <property type="term" value="P:CDP-diacylglycerol biosynthetic process"/>
    <property type="evidence" value="ECO:0007669"/>
    <property type="project" value="TreeGrafter"/>
</dbReference>
<keyword evidence="13 19" id="KW-1133">Transmembrane helix</keyword>
<evidence type="ECO:0000256" key="13">
    <source>
        <dbReference type="ARBA" id="ARBA00022989"/>
    </source>
</evidence>
<evidence type="ECO:0000256" key="5">
    <source>
        <dbReference type="ARBA" id="ARBA00010185"/>
    </source>
</evidence>
<keyword evidence="8" id="KW-1003">Cell membrane</keyword>
<keyword evidence="17" id="KW-1208">Phospholipid metabolism</keyword>
<evidence type="ECO:0000313" key="20">
    <source>
        <dbReference type="EMBL" id="BDG59382.1"/>
    </source>
</evidence>
<evidence type="ECO:0000256" key="1">
    <source>
        <dbReference type="ARBA" id="ARBA00001698"/>
    </source>
</evidence>
<evidence type="ECO:0000256" key="16">
    <source>
        <dbReference type="ARBA" id="ARBA00023209"/>
    </source>
</evidence>
<comment type="catalytic activity">
    <reaction evidence="1 18">
        <text>a 1,2-diacyl-sn-glycero-3-phosphate + CTP + H(+) = a CDP-1,2-diacyl-sn-glycerol + diphosphate</text>
        <dbReference type="Rhea" id="RHEA:16229"/>
        <dbReference type="ChEBI" id="CHEBI:15378"/>
        <dbReference type="ChEBI" id="CHEBI:33019"/>
        <dbReference type="ChEBI" id="CHEBI:37563"/>
        <dbReference type="ChEBI" id="CHEBI:58332"/>
        <dbReference type="ChEBI" id="CHEBI:58608"/>
        <dbReference type="EC" id="2.7.7.41"/>
    </reaction>
</comment>